<dbReference type="RefSeq" id="WP_148344210.1">
    <property type="nucleotide sequence ID" value="NZ_VSFG01000001.1"/>
</dbReference>
<dbReference type="AlphaFoldDB" id="A0A5D0NYM1"/>
<protein>
    <submittedName>
        <fullName evidence="2">Uncharacterized protein</fullName>
    </submittedName>
</protein>
<keyword evidence="3" id="KW-1185">Reference proteome</keyword>
<proteinExistence type="predicted"/>
<reference evidence="2 3" key="1">
    <citation type="submission" date="2019-08" db="EMBL/GenBank/DDBJ databases">
        <title>Actinomadura sp. nov. CYP1-5 isolated from mountain soil.</title>
        <authorList>
            <person name="Songsumanus A."/>
            <person name="Kuncharoen N."/>
            <person name="Kudo T."/>
            <person name="Yuki M."/>
            <person name="Igarashi Y."/>
            <person name="Tanasupawat S."/>
        </authorList>
    </citation>
    <scope>NUCLEOTIDE SEQUENCE [LARGE SCALE GENOMIC DNA]</scope>
    <source>
        <strain evidence="2 3">JCM 14158</strain>
    </source>
</reference>
<evidence type="ECO:0000313" key="3">
    <source>
        <dbReference type="Proteomes" id="UP000323380"/>
    </source>
</evidence>
<dbReference type="EMBL" id="VSFG01000001">
    <property type="protein sequence ID" value="TYB49680.1"/>
    <property type="molecule type" value="Genomic_DNA"/>
</dbReference>
<dbReference type="Proteomes" id="UP000323380">
    <property type="component" value="Unassembled WGS sequence"/>
</dbReference>
<name>A0A5D0NYM1_9ACTN</name>
<organism evidence="2 3">
    <name type="scientific">Actinomadura chibensis</name>
    <dbReference type="NCBI Taxonomy" id="392828"/>
    <lineage>
        <taxon>Bacteria</taxon>
        <taxon>Bacillati</taxon>
        <taxon>Actinomycetota</taxon>
        <taxon>Actinomycetes</taxon>
        <taxon>Streptosporangiales</taxon>
        <taxon>Thermomonosporaceae</taxon>
        <taxon>Actinomadura</taxon>
    </lineage>
</organism>
<gene>
    <name evidence="2" type="ORF">FXF69_11600</name>
</gene>
<accession>A0A5D0NYM1</accession>
<feature type="region of interest" description="Disordered" evidence="1">
    <location>
        <begin position="122"/>
        <end position="149"/>
    </location>
</feature>
<comment type="caution">
    <text evidence="2">The sequence shown here is derived from an EMBL/GenBank/DDBJ whole genome shotgun (WGS) entry which is preliminary data.</text>
</comment>
<evidence type="ECO:0000256" key="1">
    <source>
        <dbReference type="SAM" id="MobiDB-lite"/>
    </source>
</evidence>
<evidence type="ECO:0000313" key="2">
    <source>
        <dbReference type="EMBL" id="TYB49680.1"/>
    </source>
</evidence>
<sequence>MQSPSEAWLNRDQDFAPGRELFRSDRPFSVWAYTVSHSQLLLRARTDGGRQSRIDILFKPVEGLKTRIDYRDGIIIRCATQKEHQQTIAETGNSGRDYRVLILESAGTRDYVVTGAVGWREDHDNERDPSHLAFFPPGSDPKRILPSTD</sequence>
<dbReference type="STRING" id="1220554.GCA_001552135_07595"/>